<dbReference type="SUPFAM" id="SSF53254">
    <property type="entry name" value="Phosphoglycerate mutase-like"/>
    <property type="match status" value="1"/>
</dbReference>
<dbReference type="PANTHER" id="PTHR21340">
    <property type="entry name" value="DIADENOSINE 5,5-P1,P4-TETRAPHOSPHATE PYROPHOSPHOHYDROLASE MUTT"/>
    <property type="match status" value="1"/>
</dbReference>
<reference evidence="3 4" key="1">
    <citation type="submission" date="2018-01" db="EMBL/GenBank/DDBJ databases">
        <title>Draft genome sequence of Sphaerisporangium sp. 7K107.</title>
        <authorList>
            <person name="Sahin N."/>
            <person name="Saygin H."/>
            <person name="Ay H."/>
        </authorList>
    </citation>
    <scope>NUCLEOTIDE SEQUENCE [LARGE SCALE GENOMIC DNA]</scope>
    <source>
        <strain evidence="3 4">7K107</strain>
    </source>
</reference>
<feature type="domain" description="Nudix hydrolase" evidence="2">
    <location>
        <begin position="10"/>
        <end position="136"/>
    </location>
</feature>
<organism evidence="3 4">
    <name type="scientific">Spongiactinospora gelatinilytica</name>
    <dbReference type="NCBI Taxonomy" id="2666298"/>
    <lineage>
        <taxon>Bacteria</taxon>
        <taxon>Bacillati</taxon>
        <taxon>Actinomycetota</taxon>
        <taxon>Actinomycetes</taxon>
        <taxon>Streptosporangiales</taxon>
        <taxon>Streptosporangiaceae</taxon>
        <taxon>Spongiactinospora</taxon>
    </lineage>
</organism>
<dbReference type="CDD" id="cd03673">
    <property type="entry name" value="NUDIX_Ap6A_hydrolase"/>
    <property type="match status" value="1"/>
</dbReference>
<dbReference type="InterPro" id="IPR000086">
    <property type="entry name" value="NUDIX_hydrolase_dom"/>
</dbReference>
<dbReference type="CDD" id="cd07067">
    <property type="entry name" value="HP_PGM_like"/>
    <property type="match status" value="1"/>
</dbReference>
<dbReference type="EMBL" id="POUA01000170">
    <property type="protein sequence ID" value="PZG41533.1"/>
    <property type="molecule type" value="Genomic_DNA"/>
</dbReference>
<dbReference type="AlphaFoldDB" id="A0A2W2G0R7"/>
<evidence type="ECO:0000313" key="4">
    <source>
        <dbReference type="Proteomes" id="UP000248544"/>
    </source>
</evidence>
<dbReference type="InterPro" id="IPR013078">
    <property type="entry name" value="His_Pase_superF_clade-1"/>
</dbReference>
<dbReference type="Pfam" id="PF00293">
    <property type="entry name" value="NUDIX"/>
    <property type="match status" value="1"/>
</dbReference>
<keyword evidence="4" id="KW-1185">Reference proteome</keyword>
<evidence type="ECO:0000313" key="3">
    <source>
        <dbReference type="EMBL" id="PZG41533.1"/>
    </source>
</evidence>
<dbReference type="InterPro" id="IPR015797">
    <property type="entry name" value="NUDIX_hydrolase-like_dom_sf"/>
</dbReference>
<dbReference type="InterPro" id="IPR051325">
    <property type="entry name" value="Nudix_hydrolase_domain"/>
</dbReference>
<dbReference type="Proteomes" id="UP000248544">
    <property type="component" value="Unassembled WGS sequence"/>
</dbReference>
<dbReference type="SMART" id="SM00855">
    <property type="entry name" value="PGAM"/>
    <property type="match status" value="1"/>
</dbReference>
<evidence type="ECO:0000256" key="1">
    <source>
        <dbReference type="ARBA" id="ARBA00022801"/>
    </source>
</evidence>
<name>A0A2W2G0R7_9ACTN</name>
<proteinExistence type="predicted"/>
<sequence length="297" mass="32361">MTELDVHPTDMIRAAGAVVWRGDENSPEVVLVHRPRYDDWSFPKGKLKAGEHVIAGALREVCEETGIDAVLGRALPPIHYLKNGRLKRVDYWAARALGGPGFEVSEEVDELAWLPVEEARRRLTYEWDAGLLRGLRAAPLTTVPLIFVRHGLAGSRQDWPGEDDERPLDEDGRAQAAGIAEALAGFRPQVLVSSPSLRCVQTLQPFAAGHGLPVREDAALTETAPDPAVVLRLALDLMDAGVPAVLCGHGKTLPPLIDAVWQERHSGPGRDTHLRKGAFAVLHHAAGRIVALERYST</sequence>
<dbReference type="GO" id="GO:0006754">
    <property type="term" value="P:ATP biosynthetic process"/>
    <property type="evidence" value="ECO:0007669"/>
    <property type="project" value="TreeGrafter"/>
</dbReference>
<dbReference type="Gene3D" id="3.90.79.10">
    <property type="entry name" value="Nucleoside Triphosphate Pyrophosphohydrolase"/>
    <property type="match status" value="1"/>
</dbReference>
<accession>A0A2W2G0R7</accession>
<protein>
    <submittedName>
        <fullName evidence="3">NUDIX hydrolase</fullName>
    </submittedName>
</protein>
<dbReference type="Gene3D" id="3.40.50.1240">
    <property type="entry name" value="Phosphoglycerate mutase-like"/>
    <property type="match status" value="1"/>
</dbReference>
<dbReference type="InterPro" id="IPR020084">
    <property type="entry name" value="NUDIX_hydrolase_CS"/>
</dbReference>
<dbReference type="PANTHER" id="PTHR21340:SF0">
    <property type="entry name" value="BIS(5'-NUCLEOSYL)-TETRAPHOSPHATASE [ASYMMETRICAL]"/>
    <property type="match status" value="1"/>
</dbReference>
<dbReference type="GO" id="GO:0004081">
    <property type="term" value="F:bis(5'-nucleosyl)-tetraphosphatase (asymmetrical) activity"/>
    <property type="evidence" value="ECO:0007669"/>
    <property type="project" value="TreeGrafter"/>
</dbReference>
<dbReference type="Pfam" id="PF00300">
    <property type="entry name" value="His_Phos_1"/>
    <property type="match status" value="1"/>
</dbReference>
<evidence type="ECO:0000259" key="2">
    <source>
        <dbReference type="PROSITE" id="PS51462"/>
    </source>
</evidence>
<dbReference type="PROSITE" id="PS00893">
    <property type="entry name" value="NUDIX_BOX"/>
    <property type="match status" value="1"/>
</dbReference>
<comment type="caution">
    <text evidence="3">The sequence shown here is derived from an EMBL/GenBank/DDBJ whole genome shotgun (WGS) entry which is preliminary data.</text>
</comment>
<dbReference type="GO" id="GO:0006167">
    <property type="term" value="P:AMP biosynthetic process"/>
    <property type="evidence" value="ECO:0007669"/>
    <property type="project" value="TreeGrafter"/>
</dbReference>
<dbReference type="InterPro" id="IPR029033">
    <property type="entry name" value="His_PPase_superfam"/>
</dbReference>
<dbReference type="PROSITE" id="PS51462">
    <property type="entry name" value="NUDIX"/>
    <property type="match status" value="1"/>
</dbReference>
<keyword evidence="1 3" id="KW-0378">Hydrolase</keyword>
<dbReference type="RefSeq" id="WP_111169166.1">
    <property type="nucleotide sequence ID" value="NZ_POUA01000170.1"/>
</dbReference>
<gene>
    <name evidence="3" type="ORF">C1I98_21105</name>
</gene>
<dbReference type="SUPFAM" id="SSF55811">
    <property type="entry name" value="Nudix"/>
    <property type="match status" value="1"/>
</dbReference>